<gene>
    <name evidence="3" type="ORF">MHBO_000400</name>
</gene>
<sequence>MLDLKRVPQFNKDADQFCEHCRPIYQKTILKFERRSSKDKQKIEKMKEMIKKLKKKIKNETYKSPSGYIDSENAILVEPKIEYSPSSDFIQLFVPSRNLKSVNLNNEIVEKYSISFSAIKRPQNIEEIVEETKNRWGLEKAVVKINNFVLFKTKGISSSVNSFRKEIVEYLDMRLRTIYRYLILPTNCVEKINLEKIRKESSEDELYRCAVKITPQNSKNAFSADLTKNGLSQIELIGFPNICDSVETKITAFVKMFLDEPDVILRLSKPAQNFFTQNCNKEKINVVTGCFVDKSENGGLSVFSGNDQSLRNSVGYIESLFTDFAKGKLTEKIIIKKQLLDIINEYFVDKLKKLNSNLNQIDFKFSPKELCLRSQNFEESDLDSFYRNADFIRKMTKPSKIVENINPKKMKLLRYLEKPIFEQNKSIIHLKRSETNLSIFIFSEKAEEASKTEMIIRKTIKKLPDETVFVEEYQQGAFGNSVISEIEKKFDIVVVNQIYRNRKELKAFDNFTKSPSKKIDENKSCALLIFSLNSIMSKTTNGVSETKNDVSEKSKLAADEIRKTAQNYDKTEPQLLLKLPKSRVKLLTAEEIRKTEEDFSVKIDQNVQDKSFQQKEQKSVQILGLYGSKPNCEKAEKIINKTCLTSLEPTVKVEITKEKAEKLTSNNQQQLEAICKETGCVIFVESENRGENPILQALIYGNVYACTEAERLIRRQKSARKADRILIVPESDLLHIQSEDGRMLKKLEERTDCEISIPSVLVRDPLDTEVRIGIFGDHLESLNEAEKGLRALTSLLSKVENKITRLKEIPKSAALVMEQNDSKLIFLLQDETRCLIRLEWKSQEDQEDGALLYLRGSQITCDAAEARINLICSLFLHFVVFKCPWILLFLYRVQNEFRQFFDFYFAENNC</sequence>
<evidence type="ECO:0000256" key="1">
    <source>
        <dbReference type="PROSITE-ProRule" id="PRU00117"/>
    </source>
</evidence>
<keyword evidence="4" id="KW-1185">Reference proteome</keyword>
<keyword evidence="1" id="KW-0694">RNA-binding</keyword>
<dbReference type="EMBL" id="JBDODL010000061">
    <property type="protein sequence ID" value="MES1918432.1"/>
    <property type="molecule type" value="Genomic_DNA"/>
</dbReference>
<name>A0ABV2AFJ2_9EUKA</name>
<accession>A0ABV2AFJ2</accession>
<dbReference type="Proteomes" id="UP001439008">
    <property type="component" value="Unassembled WGS sequence"/>
</dbReference>
<feature type="coiled-coil region" evidence="2">
    <location>
        <begin position="782"/>
        <end position="809"/>
    </location>
</feature>
<evidence type="ECO:0000313" key="4">
    <source>
        <dbReference type="Proteomes" id="UP001439008"/>
    </source>
</evidence>
<dbReference type="PROSITE" id="PS50084">
    <property type="entry name" value="KH_TYPE_1"/>
    <property type="match status" value="1"/>
</dbReference>
<keyword evidence="2" id="KW-0175">Coiled coil</keyword>
<comment type="caution">
    <text evidence="3">The sequence shown here is derived from an EMBL/GenBank/DDBJ whole genome shotgun (WGS) entry which is preliminary data.</text>
</comment>
<protein>
    <recommendedName>
        <fullName evidence="5">KH domain-containing protein</fullName>
    </recommendedName>
</protein>
<evidence type="ECO:0000313" key="3">
    <source>
        <dbReference type="EMBL" id="MES1918432.1"/>
    </source>
</evidence>
<evidence type="ECO:0000256" key="2">
    <source>
        <dbReference type="SAM" id="Coils"/>
    </source>
</evidence>
<feature type="coiled-coil region" evidence="2">
    <location>
        <begin position="36"/>
        <end position="63"/>
    </location>
</feature>
<proteinExistence type="predicted"/>
<evidence type="ECO:0008006" key="5">
    <source>
        <dbReference type="Google" id="ProtNLM"/>
    </source>
</evidence>
<organism evidence="3 4">
    <name type="scientific">Bonamia ostreae</name>
    <dbReference type="NCBI Taxonomy" id="126728"/>
    <lineage>
        <taxon>Eukaryota</taxon>
        <taxon>Sar</taxon>
        <taxon>Rhizaria</taxon>
        <taxon>Endomyxa</taxon>
        <taxon>Ascetosporea</taxon>
        <taxon>Haplosporida</taxon>
        <taxon>Bonamia</taxon>
    </lineage>
</organism>
<reference evidence="3 4" key="1">
    <citation type="journal article" date="2024" name="BMC Biol.">
        <title>Comparative genomics of Ascetosporea gives new insight into the evolutionary basis for animal parasitism in Rhizaria.</title>
        <authorList>
            <person name="Hiltunen Thoren M."/>
            <person name="Onut-Brannstrom I."/>
            <person name="Alfjorden A."/>
            <person name="Peckova H."/>
            <person name="Swords F."/>
            <person name="Hooper C."/>
            <person name="Holzer A.S."/>
            <person name="Bass D."/>
            <person name="Burki F."/>
        </authorList>
    </citation>
    <scope>NUCLEOTIDE SEQUENCE [LARGE SCALE GENOMIC DNA]</scope>
    <source>
        <strain evidence="3">20-A016</strain>
    </source>
</reference>